<evidence type="ECO:0000256" key="1">
    <source>
        <dbReference type="ARBA" id="ARBA00023125"/>
    </source>
</evidence>
<dbReference type="GO" id="GO:0000976">
    <property type="term" value="F:transcription cis-regulatory region binding"/>
    <property type="evidence" value="ECO:0007669"/>
    <property type="project" value="TreeGrafter"/>
</dbReference>
<evidence type="ECO:0000256" key="2">
    <source>
        <dbReference type="PROSITE-ProRule" id="PRU00335"/>
    </source>
</evidence>
<dbReference type="HOGENOM" id="CLU_069356_38_2_11"/>
<dbReference type="PANTHER" id="PTHR30055">
    <property type="entry name" value="HTH-TYPE TRANSCRIPTIONAL REGULATOR RUTR"/>
    <property type="match status" value="1"/>
</dbReference>
<name>C5C3M3_BEUC1</name>
<dbReference type="eggNOG" id="COG1309">
    <property type="taxonomic scope" value="Bacteria"/>
</dbReference>
<dbReference type="SUPFAM" id="SSF46689">
    <property type="entry name" value="Homeodomain-like"/>
    <property type="match status" value="1"/>
</dbReference>
<dbReference type="Proteomes" id="UP000007962">
    <property type="component" value="Chromosome"/>
</dbReference>
<dbReference type="InterPro" id="IPR009057">
    <property type="entry name" value="Homeodomain-like_sf"/>
</dbReference>
<evidence type="ECO:0000313" key="4">
    <source>
        <dbReference type="EMBL" id="ACQ81932.1"/>
    </source>
</evidence>
<keyword evidence="5" id="KW-1185">Reference proteome</keyword>
<dbReference type="GO" id="GO:0003700">
    <property type="term" value="F:DNA-binding transcription factor activity"/>
    <property type="evidence" value="ECO:0007669"/>
    <property type="project" value="TreeGrafter"/>
</dbReference>
<dbReference type="EMBL" id="CP001618">
    <property type="protein sequence ID" value="ACQ81932.1"/>
    <property type="molecule type" value="Genomic_DNA"/>
</dbReference>
<dbReference type="Pfam" id="PF00440">
    <property type="entry name" value="TetR_N"/>
    <property type="match status" value="1"/>
</dbReference>
<accession>C5C3M3</accession>
<feature type="domain" description="HTH tetR-type" evidence="3">
    <location>
        <begin position="17"/>
        <end position="75"/>
    </location>
</feature>
<evidence type="ECO:0000259" key="3">
    <source>
        <dbReference type="PROSITE" id="PS50977"/>
    </source>
</evidence>
<dbReference type="PROSITE" id="PS50977">
    <property type="entry name" value="HTH_TETR_2"/>
    <property type="match status" value="1"/>
</dbReference>
<dbReference type="KEGG" id="bcv:Bcav_3690"/>
<dbReference type="PANTHER" id="PTHR30055:SF223">
    <property type="entry name" value="HTH-TYPE TRANSCRIPTIONAL REGULATOR UIDR"/>
    <property type="match status" value="1"/>
</dbReference>
<proteinExistence type="predicted"/>
<dbReference type="InterPro" id="IPR050109">
    <property type="entry name" value="HTH-type_TetR-like_transc_reg"/>
</dbReference>
<keyword evidence="1 2" id="KW-0238">DNA-binding</keyword>
<dbReference type="InterPro" id="IPR001647">
    <property type="entry name" value="HTH_TetR"/>
</dbReference>
<gene>
    <name evidence="4" type="ordered locus">Bcav_3690</name>
</gene>
<reference evidence="4 5" key="1">
    <citation type="journal article" date="2009" name="Stand. Genomic Sci.">
        <title>Complete genome sequence of Beutenbergia cavernae type strain (HKI 0122).</title>
        <authorList>
            <person name="Land M."/>
            <person name="Pukall R."/>
            <person name="Abt B."/>
            <person name="Goker M."/>
            <person name="Rohde M."/>
            <person name="Glavina Del Rio T."/>
            <person name="Tice H."/>
            <person name="Copeland A."/>
            <person name="Cheng J.F."/>
            <person name="Lucas S."/>
            <person name="Chen F."/>
            <person name="Nolan M."/>
            <person name="Bruce D."/>
            <person name="Goodwin L."/>
            <person name="Pitluck S."/>
            <person name="Ivanova N."/>
            <person name="Mavromatis K."/>
            <person name="Ovchinnikova G."/>
            <person name="Pati A."/>
            <person name="Chen A."/>
            <person name="Palaniappan K."/>
            <person name="Hauser L."/>
            <person name="Chang Y.J."/>
            <person name="Jefferies C.C."/>
            <person name="Saunders E."/>
            <person name="Brettin T."/>
            <person name="Detter J.C."/>
            <person name="Han C."/>
            <person name="Chain P."/>
            <person name="Bristow J."/>
            <person name="Eisen J.A."/>
            <person name="Markowitz V."/>
            <person name="Hugenholtz P."/>
            <person name="Kyrpides N.C."/>
            <person name="Klenk H.P."/>
            <person name="Lapidus A."/>
        </authorList>
    </citation>
    <scope>NUCLEOTIDE SEQUENCE [LARGE SCALE GENOMIC DNA]</scope>
    <source>
        <strain evidence="5">ATCC BAA-8 / DSM 12333 / NBRC 16432</strain>
    </source>
</reference>
<evidence type="ECO:0000313" key="5">
    <source>
        <dbReference type="Proteomes" id="UP000007962"/>
    </source>
</evidence>
<protein>
    <submittedName>
        <fullName evidence="4">Transcriptional regulator, TetR family</fullName>
    </submittedName>
</protein>
<dbReference type="AlphaFoldDB" id="C5C3M3"/>
<organism evidence="4 5">
    <name type="scientific">Beutenbergia cavernae (strain ATCC BAA-8 / DSM 12333 / CCUG 43141 / JCM 11478 / NBRC 16432 / NCIMB 13614 / HKI 0122)</name>
    <dbReference type="NCBI Taxonomy" id="471853"/>
    <lineage>
        <taxon>Bacteria</taxon>
        <taxon>Bacillati</taxon>
        <taxon>Actinomycetota</taxon>
        <taxon>Actinomycetes</taxon>
        <taxon>Micrococcales</taxon>
        <taxon>Beutenbergiaceae</taxon>
        <taxon>Beutenbergia</taxon>
    </lineage>
</organism>
<sequence length="191" mass="20798">MTAESETAEGVERGVRARTRHAILDAAAAVWARDYSASLSTIAERAEVSRSTLHRYFTDRQALIDGLLLDSFAQFETIDAVLAPYATTMDGLEQFLRAGIDMGDRVIFLFSDPSRFDGNPNWDGDDGGDEMVAAIERARAEGGIAPEIPTAWAVNLFYAVLYTASEVSNEGVPRHVTADLAVRAFRRGVAP</sequence>
<feature type="DNA-binding region" description="H-T-H motif" evidence="2">
    <location>
        <begin position="38"/>
        <end position="57"/>
    </location>
</feature>
<dbReference type="STRING" id="471853.Bcav_3690"/>
<dbReference type="Gene3D" id="1.10.357.10">
    <property type="entry name" value="Tetracycline Repressor, domain 2"/>
    <property type="match status" value="1"/>
</dbReference>
<dbReference type="RefSeq" id="WP_015884169.1">
    <property type="nucleotide sequence ID" value="NC_012669.1"/>
</dbReference>